<dbReference type="CDD" id="cd06464">
    <property type="entry name" value="ACD_sHsps-like"/>
    <property type="match status" value="1"/>
</dbReference>
<evidence type="ECO:0000259" key="3">
    <source>
        <dbReference type="PROSITE" id="PS01031"/>
    </source>
</evidence>
<keyword evidence="5" id="KW-1185">Reference proteome</keyword>
<dbReference type="SUPFAM" id="SSF49764">
    <property type="entry name" value="HSP20-like chaperones"/>
    <property type="match status" value="1"/>
</dbReference>
<dbReference type="InterPro" id="IPR002068">
    <property type="entry name" value="A-crystallin/Hsp20_dom"/>
</dbReference>
<dbReference type="Gene3D" id="2.60.40.790">
    <property type="match status" value="1"/>
</dbReference>
<dbReference type="PANTHER" id="PTHR11527">
    <property type="entry name" value="HEAT-SHOCK PROTEIN 20 FAMILY MEMBER"/>
    <property type="match status" value="1"/>
</dbReference>
<protein>
    <submittedName>
        <fullName evidence="4">Hsp20/alpha crystallin family protein</fullName>
    </submittedName>
</protein>
<feature type="domain" description="SHSP" evidence="3">
    <location>
        <begin position="30"/>
        <end position="141"/>
    </location>
</feature>
<name>A0A934SP30_9BURK</name>
<dbReference type="InterPro" id="IPR008978">
    <property type="entry name" value="HSP20-like_chaperone"/>
</dbReference>
<sequence>MSLILHSRAFPLLSTRTFDRGFERLVNNLVDNAPVAPRINVSETDAAYQVEADLPGVAKEDVKISVDGKRVSIEAETKRETEKPEGSKALLTERVVQKFARSIVLPQEVNSEAAVAKLENGVLTLTLPKKAEDQPKQIAIQ</sequence>
<evidence type="ECO:0000256" key="1">
    <source>
        <dbReference type="PROSITE-ProRule" id="PRU00285"/>
    </source>
</evidence>
<dbReference type="PROSITE" id="PS01031">
    <property type="entry name" value="SHSP"/>
    <property type="match status" value="1"/>
</dbReference>
<proteinExistence type="inferred from homology"/>
<evidence type="ECO:0000313" key="4">
    <source>
        <dbReference type="EMBL" id="MBK4734101.1"/>
    </source>
</evidence>
<comment type="similarity">
    <text evidence="1 2">Belongs to the small heat shock protein (HSP20) family.</text>
</comment>
<gene>
    <name evidence="4" type="ORF">JJB74_05710</name>
</gene>
<dbReference type="RefSeq" id="WP_200590876.1">
    <property type="nucleotide sequence ID" value="NZ_JAEPBG010000002.1"/>
</dbReference>
<dbReference type="Pfam" id="PF00011">
    <property type="entry name" value="HSP20"/>
    <property type="match status" value="1"/>
</dbReference>
<dbReference type="AlphaFoldDB" id="A0A934SP30"/>
<evidence type="ECO:0000256" key="2">
    <source>
        <dbReference type="RuleBase" id="RU003616"/>
    </source>
</evidence>
<comment type="caution">
    <text evidence="4">The sequence shown here is derived from an EMBL/GenBank/DDBJ whole genome shotgun (WGS) entry which is preliminary data.</text>
</comment>
<evidence type="ECO:0000313" key="5">
    <source>
        <dbReference type="Proteomes" id="UP000622890"/>
    </source>
</evidence>
<organism evidence="4 5">
    <name type="scientific">Noviherbaspirillum pedocola</name>
    <dbReference type="NCBI Taxonomy" id="2801341"/>
    <lineage>
        <taxon>Bacteria</taxon>
        <taxon>Pseudomonadati</taxon>
        <taxon>Pseudomonadota</taxon>
        <taxon>Betaproteobacteria</taxon>
        <taxon>Burkholderiales</taxon>
        <taxon>Oxalobacteraceae</taxon>
        <taxon>Noviherbaspirillum</taxon>
    </lineage>
</organism>
<dbReference type="EMBL" id="JAEPBG010000002">
    <property type="protein sequence ID" value="MBK4734101.1"/>
    <property type="molecule type" value="Genomic_DNA"/>
</dbReference>
<dbReference type="InterPro" id="IPR031107">
    <property type="entry name" value="Small_HSP"/>
</dbReference>
<reference evidence="4" key="1">
    <citation type="submission" date="2021-01" db="EMBL/GenBank/DDBJ databases">
        <title>Genome sequence of strain Noviherbaspirillum sp. DKR-6.</title>
        <authorList>
            <person name="Chaudhary D.K."/>
        </authorList>
    </citation>
    <scope>NUCLEOTIDE SEQUENCE</scope>
    <source>
        <strain evidence="4">DKR-6</strain>
    </source>
</reference>
<dbReference type="Proteomes" id="UP000622890">
    <property type="component" value="Unassembled WGS sequence"/>
</dbReference>
<accession>A0A934SP30</accession>